<sequence>MKIKKVENTQVGPSRAGDVFHYRWAARRCLKLIQPNSNLESILIEKSKELGLPGELVIDVSEYYQDAETKKKRLEYYQLKHTSKPNPKPFTFSRLQHTIVQFAKRYSQLVRDDFSNEVTYTIITNRKIDDTLKQNIDSIANETLERSNKFYKNIKDCTNLDHDQLSQFCGFLRFNDSEGSYLEQEEHLRIEMSRLQPGFVEIAQVDSLVSLVQKKVLPNSNGEILKEEVLKIFGASEDQLFPAKPEFENIDNITYRKQYSNLLDVINSENQPIVIQAEGGVGKSVFSQYVVKGLPEDSFGVAYDCFGSGKYRSRSKPRHRHRDALVQIANELAAQGFCNPIIPKDSTLNSDIISDFLKRIDRSIKCLKKISKSAKLYILIDAADNAEMAAKEVGESCFAHELLCEDIPLDCKLVYLCRPGERTQLLKPSGSTKILKISGFTREETFENLKKYFQEVNENQALEFHRLTSGNPRVQMNAITAGHANINELLEYLGPYGTSVEQQIEDQLNAAVNKIKDNLTSDYQTSVDRICKGLASLPPNIPLEVLANASEVSIEDVKSFMIDIGRSLWMRDSTSVHFRDEPTETWFRNTFLSSEEDFRSYVKVLEPLASDYTYVAEILPQIYLQAGQYDDLIEIALSDKLLPDSNPLDKRNVLVYRLQFAFKAALRSAKYKDAIQLALRAGEEVAGDHRQQSLFQNNIDLLPKLQSDLKVQEIAFKKILRSSWEGSENVYTASLLSEIKDFKGEAQSYLRSAMNWLHVYFEDSKKEKDKYRRNGVSHEDILEMAYAFLNLNGAKSCLKFLNSIKPKEFIFQVVRQLVERLIDADRFDEIDQILKNAVENKFYVVAIVSELARVGRFAEADDIEKCLQMLANSKKRIKKPKDPFHDNLTPSIVAFLEVCLHRGMKDSLIARTLDYYVPKIASQGAGLRYESKERIIFLKALSIRCVLSKVSDINLDDLMPRVYTSEDKKRNYTDDIKEFKEVIGGLYPWYLLRAQLISGDIGNLAEKANQANEDSKSAYSGRYRSYDFLHNEIASVTYSILVNSNKHKPEVILQYFTVFLKENSSFTIHQRIDLLRTGNRVSHLNGVLPEIESSTYELIKGLTDAGPEEIADSYISLARAVLSSSKHDAAVYFEDAIDIVSKFGDEIVERWEAVQSLGERSAPQASDELAYRFIRCVELVGEYVHREKHWDRSRAIVTCTKMSPQIGISALSRWRDREIGRFEYHLEDILSWLVKSKVINPTVGWSMARLFSSHHLIDFLSNCLNNESSHKSRINIFNDAYYLVRKQGADSEYWVKMKSIANEFQISNEELDKVLNFYKSQTKREKPIKKIQQKNTNTKLDSKKWERIFHNVEILDPEGFATLIERYSGEFDKDDSFGFCRSGYLFNEVLNRIKADELYKFIDLLSSTENVSHYDFQKVLGSIPDHWRNKVSFKKKWPKIINEFGVKYAYDLINDYSYRSAVRELEVDDDLAKELRKGIFQGLSQGQEFTNASILFNFVRHASSFIDTSQASELTDYALSRFELHIEDDFGDGSWNEWLFVSNDENRNIAGFIWSALGSPHSETRWKACHTVKKLADFSCTKVLNSLIEWMEHDQVDAFGSNKFPFYNLHARQYLLLALCRVSIDNPEILVDYKEKFQKYSQMEPHVLIQKFASETALNIEKAIPGTYSSGETFSFEGVGRSKCKARNEEYGYRIDSYLHQSGEVDTGIDHHFGWDFDQYWYKPLGEVFGVPSKQVQELCANVIVKEWSHETKSGYNNDPRVGLWNRDNDRKTWHDHGRYPKTDNWDFYLSYHSMLVVAAKLVENMPVVSSRDYLDEEDAWDYWLSRHCLTRIDGKWLSDSRGELPLQRPDWISKESKKDELWRVDIQELDYLKSIKVQREEEMWLNIKGGWTERHNSRYETYSVSSSLVSKATSVALMRALTTTSDYRDYKLPDYEERSVEIDSGIFKLRGFILDAYESKGIDKLDPYSGSISYPPFSFGEPFNKLLNITPDVEGQKWFSHDGQIVLECDIWSSERQDYDKEPEQSGIRISASLELLKRLCKVYDSHMIIDINISRDIEYNYRSDKEEYQYLTHHKIYLFTPDGRLRSISKNYRLR</sequence>
<organism evidence="3 4">
    <name type="scientific">Marinoscillum furvescens DSM 4134</name>
    <dbReference type="NCBI Taxonomy" id="1122208"/>
    <lineage>
        <taxon>Bacteria</taxon>
        <taxon>Pseudomonadati</taxon>
        <taxon>Bacteroidota</taxon>
        <taxon>Cytophagia</taxon>
        <taxon>Cytophagales</taxon>
        <taxon>Reichenbachiellaceae</taxon>
        <taxon>Marinoscillum</taxon>
    </lineage>
</organism>
<evidence type="ECO:0000256" key="1">
    <source>
        <dbReference type="ARBA" id="ARBA00022737"/>
    </source>
</evidence>
<gene>
    <name evidence="3" type="ORF">C7460_1303</name>
</gene>
<reference evidence="3 4" key="1">
    <citation type="submission" date="2018-07" db="EMBL/GenBank/DDBJ databases">
        <title>Genomic Encyclopedia of Type Strains, Phase IV (KMG-IV): sequencing the most valuable type-strain genomes for metagenomic binning, comparative biology and taxonomic classification.</title>
        <authorList>
            <person name="Goeker M."/>
        </authorList>
    </citation>
    <scope>NUCLEOTIDE SEQUENCE [LARGE SCALE GENOMIC DNA]</scope>
    <source>
        <strain evidence="3 4">DSM 4134</strain>
    </source>
</reference>
<keyword evidence="1" id="KW-0677">Repeat</keyword>
<dbReference type="Pfam" id="PF24883">
    <property type="entry name" value="NPHP3_N"/>
    <property type="match status" value="1"/>
</dbReference>
<accession>A0A3D9KXE5</accession>
<dbReference type="InterPro" id="IPR027417">
    <property type="entry name" value="P-loop_NTPase"/>
</dbReference>
<evidence type="ECO:0000313" key="3">
    <source>
        <dbReference type="EMBL" id="RED92435.1"/>
    </source>
</evidence>
<dbReference type="SUPFAM" id="SSF52540">
    <property type="entry name" value="P-loop containing nucleoside triphosphate hydrolases"/>
    <property type="match status" value="1"/>
</dbReference>
<dbReference type="EMBL" id="QREG01000030">
    <property type="protein sequence ID" value="RED92435.1"/>
    <property type="molecule type" value="Genomic_DNA"/>
</dbReference>
<evidence type="ECO:0000259" key="2">
    <source>
        <dbReference type="Pfam" id="PF24883"/>
    </source>
</evidence>
<comment type="caution">
    <text evidence="3">The sequence shown here is derived from an EMBL/GenBank/DDBJ whole genome shotgun (WGS) entry which is preliminary data.</text>
</comment>
<dbReference type="InterPro" id="IPR056884">
    <property type="entry name" value="NPHP3-like_N"/>
</dbReference>
<dbReference type="RefSeq" id="WP_170148130.1">
    <property type="nucleotide sequence ID" value="NZ_QREG01000030.1"/>
</dbReference>
<dbReference type="Proteomes" id="UP000256779">
    <property type="component" value="Unassembled WGS sequence"/>
</dbReference>
<evidence type="ECO:0000313" key="4">
    <source>
        <dbReference type="Proteomes" id="UP000256779"/>
    </source>
</evidence>
<name>A0A3D9KXE5_MARFU</name>
<proteinExistence type="predicted"/>
<feature type="domain" description="Nephrocystin 3-like N-terminal" evidence="2">
    <location>
        <begin position="258"/>
        <end position="390"/>
    </location>
</feature>
<protein>
    <recommendedName>
        <fullName evidence="2">Nephrocystin 3-like N-terminal domain-containing protein</fullName>
    </recommendedName>
</protein>
<keyword evidence="4" id="KW-1185">Reference proteome</keyword>